<dbReference type="Pfam" id="PF13639">
    <property type="entry name" value="zf-RING_2"/>
    <property type="match status" value="1"/>
</dbReference>
<protein>
    <submittedName>
        <fullName evidence="6">RING finger protein</fullName>
    </submittedName>
</protein>
<accession>A0AA40BYQ8</accession>
<gene>
    <name evidence="6" type="ORF">DIS24_g11691</name>
</gene>
<dbReference type="AlphaFoldDB" id="A0AA40BYQ8"/>
<dbReference type="Gene3D" id="3.30.40.10">
    <property type="entry name" value="Zinc/RING finger domain, C3HC4 (zinc finger)"/>
    <property type="match status" value="1"/>
</dbReference>
<dbReference type="GO" id="GO:0008270">
    <property type="term" value="F:zinc ion binding"/>
    <property type="evidence" value="ECO:0007669"/>
    <property type="project" value="UniProtKB-KW"/>
</dbReference>
<evidence type="ECO:0000256" key="3">
    <source>
        <dbReference type="ARBA" id="ARBA00022833"/>
    </source>
</evidence>
<proteinExistence type="predicted"/>
<reference evidence="6" key="1">
    <citation type="submission" date="2023-06" db="EMBL/GenBank/DDBJ databases">
        <title>Multi-omics analyses reveal the molecular pathogenesis toolkit of Lasiodiplodia hormozganensis, a cross-kingdom pathogen.</title>
        <authorList>
            <person name="Felix C."/>
            <person name="Meneses R."/>
            <person name="Goncalves M.F.M."/>
            <person name="Tilleman L."/>
            <person name="Duarte A.S."/>
            <person name="Jorrin-Novo J.V."/>
            <person name="Van De Peer Y."/>
            <person name="Deforce D."/>
            <person name="Van Nieuwerburgh F."/>
            <person name="Esteves A.C."/>
            <person name="Alves A."/>
        </authorList>
    </citation>
    <scope>NUCLEOTIDE SEQUENCE</scope>
    <source>
        <strain evidence="6">CBS 339.90</strain>
    </source>
</reference>
<dbReference type="InterPro" id="IPR013083">
    <property type="entry name" value="Znf_RING/FYVE/PHD"/>
</dbReference>
<keyword evidence="1" id="KW-0479">Metal-binding</keyword>
<sequence>MVFCNSNDTSSHSAFASTFPAPSAKLVRHHVFLLNIRPTFAPLTSLPYRLKAPDPDCTASDGTLALERDHIFELMREQWAFNAYMSFGADYDRILSRLPSYASTPAQRAALGYMGIANYLHTRLPVDMEVLEARDDGNSTWVTRYSGPFDVDRLREDAYWYADEQLAGREEIESAAVKEVYLLTGIARDEYEARCLVNEPEAMECCQFRERWIYSLAVGRGRREDFADADHALSLFSQLPFEARVCSEEDNLEGMAELPLSRYDAGTLATLPGRAHSGAGEAVDIASARDMPAIAADTTPEEPSCAICCDPFVFGPGLEQPLTLLCGHTVCAECATTWFKTSPSCPYCRRRLYHRVPKTKTAGFDIYTRDNRLLQRMDLTEDGAQVQGYQFYQPFGDVEGEEGQDFLLA</sequence>
<evidence type="ECO:0000256" key="2">
    <source>
        <dbReference type="ARBA" id="ARBA00022771"/>
    </source>
</evidence>
<evidence type="ECO:0000313" key="6">
    <source>
        <dbReference type="EMBL" id="KAK0618637.1"/>
    </source>
</evidence>
<dbReference type="InterPro" id="IPR001841">
    <property type="entry name" value="Znf_RING"/>
</dbReference>
<dbReference type="SUPFAM" id="SSF57850">
    <property type="entry name" value="RING/U-box"/>
    <property type="match status" value="1"/>
</dbReference>
<keyword evidence="3" id="KW-0862">Zinc</keyword>
<evidence type="ECO:0000256" key="1">
    <source>
        <dbReference type="ARBA" id="ARBA00022723"/>
    </source>
</evidence>
<dbReference type="InterPro" id="IPR017907">
    <property type="entry name" value="Znf_RING_CS"/>
</dbReference>
<evidence type="ECO:0000256" key="4">
    <source>
        <dbReference type="PROSITE-ProRule" id="PRU00175"/>
    </source>
</evidence>
<keyword evidence="7" id="KW-1185">Reference proteome</keyword>
<name>A0AA40BYQ8_9PEZI</name>
<dbReference type="Proteomes" id="UP001175001">
    <property type="component" value="Unassembled WGS sequence"/>
</dbReference>
<keyword evidence="2 4" id="KW-0863">Zinc-finger</keyword>
<dbReference type="EMBL" id="JAUJDW010000183">
    <property type="protein sequence ID" value="KAK0618637.1"/>
    <property type="molecule type" value="Genomic_DNA"/>
</dbReference>
<evidence type="ECO:0000313" key="7">
    <source>
        <dbReference type="Proteomes" id="UP001175001"/>
    </source>
</evidence>
<dbReference type="PROSITE" id="PS00518">
    <property type="entry name" value="ZF_RING_1"/>
    <property type="match status" value="1"/>
</dbReference>
<feature type="domain" description="RING-type" evidence="5">
    <location>
        <begin position="305"/>
        <end position="349"/>
    </location>
</feature>
<dbReference type="SMART" id="SM00184">
    <property type="entry name" value="RING"/>
    <property type="match status" value="1"/>
</dbReference>
<evidence type="ECO:0000259" key="5">
    <source>
        <dbReference type="PROSITE" id="PS50089"/>
    </source>
</evidence>
<organism evidence="6 7">
    <name type="scientific">Lasiodiplodia hormozganensis</name>
    <dbReference type="NCBI Taxonomy" id="869390"/>
    <lineage>
        <taxon>Eukaryota</taxon>
        <taxon>Fungi</taxon>
        <taxon>Dikarya</taxon>
        <taxon>Ascomycota</taxon>
        <taxon>Pezizomycotina</taxon>
        <taxon>Dothideomycetes</taxon>
        <taxon>Dothideomycetes incertae sedis</taxon>
        <taxon>Botryosphaeriales</taxon>
        <taxon>Botryosphaeriaceae</taxon>
        <taxon>Lasiodiplodia</taxon>
    </lineage>
</organism>
<dbReference type="PROSITE" id="PS50089">
    <property type="entry name" value="ZF_RING_2"/>
    <property type="match status" value="1"/>
</dbReference>
<comment type="caution">
    <text evidence="6">The sequence shown here is derived from an EMBL/GenBank/DDBJ whole genome shotgun (WGS) entry which is preliminary data.</text>
</comment>